<keyword evidence="3 5" id="KW-1133">Transmembrane helix</keyword>
<keyword evidence="2 5" id="KW-0812">Transmembrane</keyword>
<dbReference type="Proteomes" id="UP000295301">
    <property type="component" value="Unassembled WGS sequence"/>
</dbReference>
<dbReference type="GO" id="GO:0016020">
    <property type="term" value="C:membrane"/>
    <property type="evidence" value="ECO:0007669"/>
    <property type="project" value="UniProtKB-SubCell"/>
</dbReference>
<reference evidence="7 8" key="1">
    <citation type="submission" date="2019-03" db="EMBL/GenBank/DDBJ databases">
        <title>Ruegeria lutea sp. nov., a novel strain, isolated from marine sediment, the Masan Bay, South Korea.</title>
        <authorList>
            <person name="Kim J."/>
            <person name="Kim D.-Y."/>
            <person name="Lee S.-S."/>
        </authorList>
    </citation>
    <scope>NUCLEOTIDE SEQUENCE [LARGE SCALE GENOMIC DNA]</scope>
    <source>
        <strain evidence="7 8">318-1</strain>
    </source>
</reference>
<feature type="transmembrane region" description="Helical" evidence="5">
    <location>
        <begin position="115"/>
        <end position="135"/>
    </location>
</feature>
<dbReference type="InterPro" id="IPR009915">
    <property type="entry name" value="NnrU_dom"/>
</dbReference>
<feature type="transmembrane region" description="Helical" evidence="5">
    <location>
        <begin position="141"/>
        <end position="161"/>
    </location>
</feature>
<name>A0A4R5UTD0_9RHOB</name>
<organism evidence="7 8">
    <name type="scientific">Antarcticimicrobium luteum</name>
    <dbReference type="NCBI Taxonomy" id="2547397"/>
    <lineage>
        <taxon>Bacteria</taxon>
        <taxon>Pseudomonadati</taxon>
        <taxon>Pseudomonadota</taxon>
        <taxon>Alphaproteobacteria</taxon>
        <taxon>Rhodobacterales</taxon>
        <taxon>Paracoccaceae</taxon>
        <taxon>Antarcticimicrobium</taxon>
    </lineage>
</organism>
<proteinExistence type="predicted"/>
<feature type="transmembrane region" description="Helical" evidence="5">
    <location>
        <begin position="42"/>
        <end position="63"/>
    </location>
</feature>
<evidence type="ECO:0000256" key="5">
    <source>
        <dbReference type="SAM" id="Phobius"/>
    </source>
</evidence>
<evidence type="ECO:0000313" key="8">
    <source>
        <dbReference type="Proteomes" id="UP000295301"/>
    </source>
</evidence>
<feature type="transmembrane region" description="Helical" evidence="5">
    <location>
        <begin position="198"/>
        <end position="222"/>
    </location>
</feature>
<evidence type="ECO:0000256" key="2">
    <source>
        <dbReference type="ARBA" id="ARBA00022692"/>
    </source>
</evidence>
<dbReference type="OrthoDB" id="7828645at2"/>
<evidence type="ECO:0000256" key="3">
    <source>
        <dbReference type="ARBA" id="ARBA00022989"/>
    </source>
</evidence>
<accession>A0A4R5UTD0</accession>
<feature type="domain" description="NnrU" evidence="6">
    <location>
        <begin position="7"/>
        <end position="224"/>
    </location>
</feature>
<protein>
    <submittedName>
        <fullName evidence="7">NnrU family protein</fullName>
    </submittedName>
</protein>
<evidence type="ECO:0000256" key="1">
    <source>
        <dbReference type="ARBA" id="ARBA00004141"/>
    </source>
</evidence>
<evidence type="ECO:0000259" key="6">
    <source>
        <dbReference type="Pfam" id="PF07298"/>
    </source>
</evidence>
<evidence type="ECO:0000256" key="4">
    <source>
        <dbReference type="ARBA" id="ARBA00023136"/>
    </source>
</evidence>
<sequence length="227" mass="24427">MNGWLEFTLAMAAFAGSHFVPRLRDLRGRLIALVGRRTYFSVYGLVSLAILAWIIAAAGRAPFVMLWPQEPWMRWVPNLVMPLALVLAAAGFGIRQPHTVGAKRGATFDPGNPGLAAVTRHPLLLALALWAGAHVLPNGDLAHVILFGGFAALSLAAIPLFDARARRLEGPDFFGQSAILSLRPLGCAAWWRANRRALALRAAVGLVLWAGLLHAHAMLFGVSPLPV</sequence>
<comment type="caution">
    <text evidence="7">The sequence shown here is derived from an EMBL/GenBank/DDBJ whole genome shotgun (WGS) entry which is preliminary data.</text>
</comment>
<dbReference type="RefSeq" id="WP_133361535.1">
    <property type="nucleotide sequence ID" value="NZ_SMUV01000073.1"/>
</dbReference>
<feature type="transmembrane region" description="Helical" evidence="5">
    <location>
        <begin position="75"/>
        <end position="94"/>
    </location>
</feature>
<evidence type="ECO:0000313" key="7">
    <source>
        <dbReference type="EMBL" id="TDK42408.1"/>
    </source>
</evidence>
<gene>
    <name evidence="7" type="ORF">E1832_19955</name>
</gene>
<dbReference type="AlphaFoldDB" id="A0A4R5UTD0"/>
<dbReference type="EMBL" id="SMUV01000073">
    <property type="protein sequence ID" value="TDK42408.1"/>
    <property type="molecule type" value="Genomic_DNA"/>
</dbReference>
<keyword evidence="4 5" id="KW-0472">Membrane</keyword>
<keyword evidence="8" id="KW-1185">Reference proteome</keyword>
<comment type="subcellular location">
    <subcellularLocation>
        <location evidence="1">Membrane</location>
        <topology evidence="1">Multi-pass membrane protein</topology>
    </subcellularLocation>
</comment>
<dbReference type="Pfam" id="PF07298">
    <property type="entry name" value="NnrU"/>
    <property type="match status" value="1"/>
</dbReference>